<organism evidence="4">
    <name type="scientific">hydrothermal vent metagenome</name>
    <dbReference type="NCBI Taxonomy" id="652676"/>
    <lineage>
        <taxon>unclassified sequences</taxon>
        <taxon>metagenomes</taxon>
        <taxon>ecological metagenomes</taxon>
    </lineage>
</organism>
<evidence type="ECO:0000313" key="4">
    <source>
        <dbReference type="EMBL" id="CUV03673.1"/>
    </source>
</evidence>
<dbReference type="EC" id="1.2.99.2" evidence="4"/>
<dbReference type="AlphaFoldDB" id="A0A170QBA1"/>
<dbReference type="Pfam" id="PF01315">
    <property type="entry name" value="Ald_Xan_dh_C"/>
    <property type="match status" value="1"/>
</dbReference>
<dbReference type="SMART" id="SM01008">
    <property type="entry name" value="Ald_Xan_dh_C"/>
    <property type="match status" value="1"/>
</dbReference>
<keyword evidence="1" id="KW-0500">Molybdenum</keyword>
<dbReference type="GO" id="GO:0005506">
    <property type="term" value="F:iron ion binding"/>
    <property type="evidence" value="ECO:0007669"/>
    <property type="project" value="InterPro"/>
</dbReference>
<sequence>MTFVGKPVKRFEDPRLLTGQGSYVDDLKLPHLLHAVVLRSLHAHADIRSIDVSAASRVTGVVAVFTAADIQDLAVEIPTRTNTGADEFSPPRHPVLASNKVCYVGQAVAVVIAEDAYTAADALEEIVVDYKVLPTMIDPYEAMEEGAMVVHPDVGSNISLRTLSAGGDLDAAFAQAGHVVRQTYQVQRLAPAPMEPRGLVADYQRDEDLLTVWDSTQHPHEVREHLAHLLGRAESSIRVIAPDVGGGFGEKASLFPEEIVIPYLSILLERPIKWVENRQENMTAFHGRGHSIEVEAAVMSDGTILGIKVDIVADLGAYYFLSTPTVPVLTTHRLTGPYRTPAMSVSVKGVVTNKPPTGAYRGAGGPEAAFCMERTIDLIALDLGLDPMEVRRTNFIAPDAFPHETPTGIIYDSGDYEAVFDRVLELSEYDSWRERSRQQSQDSGVLIGVGLATVVKGSGAKVITLSEHSRVIVNPDGAVTVHTGVSPHGQGTETTFAQMTADMLGVTPADIEVLHSDTDILPAGGGTGASRGMIAGGTSLQLVLEDAKEKLTAIAAHLLDCPQGDVVLQDRSAFNRNDPEQTVPFARLAEAAHTEELLPPDQQPGLDFIGSNTLGKSPYAFGAHVAVVEVSRETGAIKILKYVGVHDSGTIVNPMLAEGQVHGAVVQGIGQALFEGMVYDPDGQPLSGSLMDYALPRADNMPNFTFETMETPSPITGLGVKGIGELPTLAAPPAIANAVMDALSQTGVRHIDTPLTTEKVWRALHGNNP</sequence>
<dbReference type="Gene3D" id="3.90.1170.50">
    <property type="entry name" value="Aldehyde oxidase/xanthine dehydrogenase, a/b hammerhead"/>
    <property type="match status" value="1"/>
</dbReference>
<dbReference type="GO" id="GO:0016491">
    <property type="term" value="F:oxidoreductase activity"/>
    <property type="evidence" value="ECO:0007669"/>
    <property type="project" value="UniProtKB-KW"/>
</dbReference>
<evidence type="ECO:0000256" key="1">
    <source>
        <dbReference type="ARBA" id="ARBA00022505"/>
    </source>
</evidence>
<evidence type="ECO:0000259" key="3">
    <source>
        <dbReference type="SMART" id="SM01008"/>
    </source>
</evidence>
<dbReference type="SUPFAM" id="SSF54665">
    <property type="entry name" value="CO dehydrogenase molybdoprotein N-domain-like"/>
    <property type="match status" value="1"/>
</dbReference>
<dbReference type="Pfam" id="PF20256">
    <property type="entry name" value="MoCoBD_2"/>
    <property type="match status" value="1"/>
</dbReference>
<gene>
    <name evidence="4" type="ORF">MGWOODY_Clf2131</name>
</gene>
<accession>A0A170QBA1</accession>
<dbReference type="EMBL" id="FAXA01000450">
    <property type="protein sequence ID" value="CUV03673.1"/>
    <property type="molecule type" value="Genomic_DNA"/>
</dbReference>
<dbReference type="Gene3D" id="3.30.365.10">
    <property type="entry name" value="Aldehyde oxidase/xanthine dehydrogenase, molybdopterin binding domain"/>
    <property type="match status" value="4"/>
</dbReference>
<dbReference type="PANTHER" id="PTHR11908:SF132">
    <property type="entry name" value="ALDEHYDE OXIDASE 1-RELATED"/>
    <property type="match status" value="1"/>
</dbReference>
<dbReference type="InterPro" id="IPR016208">
    <property type="entry name" value="Ald_Oxase/xanthine_DH-like"/>
</dbReference>
<dbReference type="InterPro" id="IPR000674">
    <property type="entry name" value="Ald_Oxase/Xan_DH_a/b"/>
</dbReference>
<dbReference type="InterPro" id="IPR046867">
    <property type="entry name" value="AldOxase/xan_DH_MoCoBD2"/>
</dbReference>
<dbReference type="SUPFAM" id="SSF56003">
    <property type="entry name" value="Molybdenum cofactor-binding domain"/>
    <property type="match status" value="1"/>
</dbReference>
<dbReference type="Pfam" id="PF02738">
    <property type="entry name" value="MoCoBD_1"/>
    <property type="match status" value="1"/>
</dbReference>
<proteinExistence type="predicted"/>
<protein>
    <submittedName>
        <fullName evidence="4">Carbon monoxide dehydrogenase large chain</fullName>
        <ecNumber evidence="4">1.2.99.2</ecNumber>
    </submittedName>
</protein>
<reference evidence="4" key="1">
    <citation type="submission" date="2015-10" db="EMBL/GenBank/DDBJ databases">
        <authorList>
            <person name="Gilbert D.G."/>
        </authorList>
    </citation>
    <scope>NUCLEOTIDE SEQUENCE</scope>
</reference>
<dbReference type="PANTHER" id="PTHR11908">
    <property type="entry name" value="XANTHINE DEHYDROGENASE"/>
    <property type="match status" value="1"/>
</dbReference>
<evidence type="ECO:0000256" key="2">
    <source>
        <dbReference type="ARBA" id="ARBA00023002"/>
    </source>
</evidence>
<feature type="domain" description="Aldehyde oxidase/xanthine dehydrogenase a/b hammerhead" evidence="3">
    <location>
        <begin position="18"/>
        <end position="134"/>
    </location>
</feature>
<dbReference type="InterPro" id="IPR008274">
    <property type="entry name" value="AldOxase/xan_DH_MoCoBD1"/>
</dbReference>
<keyword evidence="2 4" id="KW-0560">Oxidoreductase</keyword>
<dbReference type="InterPro" id="IPR036856">
    <property type="entry name" value="Ald_Oxase/Xan_DH_a/b_sf"/>
</dbReference>
<name>A0A170QBA1_9ZZZZ</name>
<dbReference type="InterPro" id="IPR037165">
    <property type="entry name" value="AldOxase/xan_DH_Mopterin-bd_sf"/>
</dbReference>